<evidence type="ECO:0000313" key="1">
    <source>
        <dbReference type="EMBL" id="GBO20517.1"/>
    </source>
</evidence>
<dbReference type="AlphaFoldDB" id="A0A4Y2V9W6"/>
<keyword evidence="2" id="KW-1185">Reference proteome</keyword>
<comment type="caution">
    <text evidence="1">The sequence shown here is derived from an EMBL/GenBank/DDBJ whole genome shotgun (WGS) entry which is preliminary data.</text>
</comment>
<sequence>MPSHIPQAIATIKSNSLQYCYGTVMLLPCHDNLKVGNRDLQGFDTGWKKMTSDLGDKIKALEFSRIMVLSPIGTWIFLEVF</sequence>
<protein>
    <submittedName>
        <fullName evidence="1">Uncharacterized protein</fullName>
    </submittedName>
</protein>
<dbReference type="EMBL" id="BGPR01043866">
    <property type="protein sequence ID" value="GBO20517.1"/>
    <property type="molecule type" value="Genomic_DNA"/>
</dbReference>
<accession>A0A4Y2V9W6</accession>
<name>A0A4Y2V9W6_ARAVE</name>
<evidence type="ECO:0000313" key="2">
    <source>
        <dbReference type="Proteomes" id="UP000499080"/>
    </source>
</evidence>
<dbReference type="Proteomes" id="UP000499080">
    <property type="component" value="Unassembled WGS sequence"/>
</dbReference>
<feature type="non-terminal residue" evidence="1">
    <location>
        <position position="81"/>
    </location>
</feature>
<gene>
    <name evidence="1" type="ORF">AVEN_91626_1</name>
</gene>
<organism evidence="1 2">
    <name type="scientific">Araneus ventricosus</name>
    <name type="common">Orbweaver spider</name>
    <name type="synonym">Epeira ventricosa</name>
    <dbReference type="NCBI Taxonomy" id="182803"/>
    <lineage>
        <taxon>Eukaryota</taxon>
        <taxon>Metazoa</taxon>
        <taxon>Ecdysozoa</taxon>
        <taxon>Arthropoda</taxon>
        <taxon>Chelicerata</taxon>
        <taxon>Arachnida</taxon>
        <taxon>Araneae</taxon>
        <taxon>Araneomorphae</taxon>
        <taxon>Entelegynae</taxon>
        <taxon>Araneoidea</taxon>
        <taxon>Araneidae</taxon>
        <taxon>Araneus</taxon>
    </lineage>
</organism>
<proteinExistence type="predicted"/>
<reference evidence="1 2" key="1">
    <citation type="journal article" date="2019" name="Sci. Rep.">
        <title>Orb-weaving spider Araneus ventricosus genome elucidates the spidroin gene catalogue.</title>
        <authorList>
            <person name="Kono N."/>
            <person name="Nakamura H."/>
            <person name="Ohtoshi R."/>
            <person name="Moran D.A.P."/>
            <person name="Shinohara A."/>
            <person name="Yoshida Y."/>
            <person name="Fujiwara M."/>
            <person name="Mori M."/>
            <person name="Tomita M."/>
            <person name="Arakawa K."/>
        </authorList>
    </citation>
    <scope>NUCLEOTIDE SEQUENCE [LARGE SCALE GENOMIC DNA]</scope>
</reference>